<name>A0A226DSP2_FOLCA</name>
<evidence type="ECO:0000256" key="1">
    <source>
        <dbReference type="SAM" id="Phobius"/>
    </source>
</evidence>
<feature type="transmembrane region" description="Helical" evidence="1">
    <location>
        <begin position="143"/>
        <end position="167"/>
    </location>
</feature>
<organism evidence="2 3">
    <name type="scientific">Folsomia candida</name>
    <name type="common">Springtail</name>
    <dbReference type="NCBI Taxonomy" id="158441"/>
    <lineage>
        <taxon>Eukaryota</taxon>
        <taxon>Metazoa</taxon>
        <taxon>Ecdysozoa</taxon>
        <taxon>Arthropoda</taxon>
        <taxon>Hexapoda</taxon>
        <taxon>Collembola</taxon>
        <taxon>Entomobryomorpha</taxon>
        <taxon>Isotomoidea</taxon>
        <taxon>Isotomidae</taxon>
        <taxon>Proisotominae</taxon>
        <taxon>Folsomia</taxon>
    </lineage>
</organism>
<protein>
    <submittedName>
        <fullName evidence="2">Uncharacterized protein</fullName>
    </submittedName>
</protein>
<feature type="transmembrane region" description="Helical" evidence="1">
    <location>
        <begin position="422"/>
        <end position="441"/>
    </location>
</feature>
<feature type="transmembrane region" description="Helical" evidence="1">
    <location>
        <begin position="304"/>
        <end position="328"/>
    </location>
</feature>
<feature type="transmembrane region" description="Helical" evidence="1">
    <location>
        <begin position="453"/>
        <end position="476"/>
    </location>
</feature>
<accession>A0A226DSP2</accession>
<feature type="transmembrane region" description="Helical" evidence="1">
    <location>
        <begin position="271"/>
        <end position="292"/>
    </location>
</feature>
<proteinExistence type="predicted"/>
<feature type="transmembrane region" description="Helical" evidence="1">
    <location>
        <begin position="518"/>
        <end position="535"/>
    </location>
</feature>
<feature type="transmembrane region" description="Helical" evidence="1">
    <location>
        <begin position="50"/>
        <end position="69"/>
    </location>
</feature>
<dbReference type="Proteomes" id="UP000198287">
    <property type="component" value="Unassembled WGS sequence"/>
</dbReference>
<feature type="transmembrane region" description="Helical" evidence="1">
    <location>
        <begin position="81"/>
        <end position="100"/>
    </location>
</feature>
<reference evidence="2 3" key="1">
    <citation type="submission" date="2015-12" db="EMBL/GenBank/DDBJ databases">
        <title>The genome of Folsomia candida.</title>
        <authorList>
            <person name="Faddeeva A."/>
            <person name="Derks M.F."/>
            <person name="Anvar Y."/>
            <person name="Smit S."/>
            <person name="Van Straalen N."/>
            <person name="Roelofs D."/>
        </authorList>
    </citation>
    <scope>NUCLEOTIDE SEQUENCE [LARGE SCALE GENOMIC DNA]</scope>
    <source>
        <strain evidence="2 3">VU population</strain>
        <tissue evidence="2">Whole body</tissue>
    </source>
</reference>
<sequence>MDSDQIWLLAYTFSKCYRYHWRYPIHFKISDRHVHHMKRNSWGSTICKNVVRSCLFCTSFSTLVILILVNVSKDKILETKQIVICAFGLVCYIVGFMSYYNVSGKMETVANVVNALVQDYDKLRKERCHQHGTKSGNSLGSILILRVFQLIPIAFMVCPVFMVPFYLRRGLGAPFLLYKIIGGSPLPDNVYLNFVTALGKFLYLTIGITETLRTISCSIILGIQRLLYYTSYVNEILQTCAKNRTNDPVRIGKIISRYINLQIIFQCDSYVVNWLAGMFFFADFFLALVINFVTTKMFRVLPFYFYLIFPIFAGAIVIVTPIITYLLLEVGDVSEIVVKQMSLVVGAVREGKKRKFLQKEVKSMKVIRAPAGMGNSQFVLIRKATICESIQRNSLRCAYFLRWQKKLGTAVPMKSSTWQYRAFQLFVVFSTMITQTIYLIRCHQLAISSPYSISYYIVLLGTMVVIIVLPGLWFFAKESNVQKFVIHFHVIVNLDKQFHDLLPNIMVPQKSKNHPRNLTSRISIANLVTFTVNYISPPIVIWLAFSDLSPAYGFILQILNVKSIHVIIRIIIAIHISVTFNTFASVTYLCALLEVVYNQLKLMTVLVQEIGHDLVSVCLHHAYAVIIATIVAYHLVLQFTMGKEISVIASTKSKEMLRKLLSDQGIDKYRRRVLRSMLPNSISLEFIDSVDTIRNGIGMDYFLRYGERVQSYTSTWLLATKHNI</sequence>
<keyword evidence="1" id="KW-0472">Membrane</keyword>
<keyword evidence="3" id="KW-1185">Reference proteome</keyword>
<keyword evidence="1" id="KW-0812">Transmembrane</keyword>
<dbReference type="EMBL" id="LNIX01000012">
    <property type="protein sequence ID" value="OXA48239.1"/>
    <property type="molecule type" value="Genomic_DNA"/>
</dbReference>
<feature type="transmembrane region" description="Helical" evidence="1">
    <location>
        <begin position="566"/>
        <end position="594"/>
    </location>
</feature>
<evidence type="ECO:0000313" key="3">
    <source>
        <dbReference type="Proteomes" id="UP000198287"/>
    </source>
</evidence>
<feature type="transmembrane region" description="Helical" evidence="1">
    <location>
        <begin position="614"/>
        <end position="636"/>
    </location>
</feature>
<comment type="caution">
    <text evidence="2">The sequence shown here is derived from an EMBL/GenBank/DDBJ whole genome shotgun (WGS) entry which is preliminary data.</text>
</comment>
<keyword evidence="1" id="KW-1133">Transmembrane helix</keyword>
<dbReference type="AlphaFoldDB" id="A0A226DSP2"/>
<evidence type="ECO:0000313" key="2">
    <source>
        <dbReference type="EMBL" id="OXA48239.1"/>
    </source>
</evidence>
<gene>
    <name evidence="2" type="ORF">Fcan01_16877</name>
</gene>